<dbReference type="eggNOG" id="COG2442">
    <property type="taxonomic scope" value="Bacteria"/>
</dbReference>
<reference evidence="2 3" key="1">
    <citation type="submission" date="2007-06" db="EMBL/GenBank/DDBJ databases">
        <authorList>
            <person name="Shimkets L."/>
            <person name="Ferriera S."/>
            <person name="Johnson J."/>
            <person name="Kravitz S."/>
            <person name="Beeson K."/>
            <person name="Sutton G."/>
            <person name="Rogers Y.-H."/>
            <person name="Friedman R."/>
            <person name="Frazier M."/>
            <person name="Venter J.C."/>
        </authorList>
    </citation>
    <scope>NUCLEOTIDE SEQUENCE [LARGE SCALE GENOMIC DNA]</scope>
    <source>
        <strain evidence="2 3">SIR-1</strain>
    </source>
</reference>
<dbReference type="Proteomes" id="UP000005801">
    <property type="component" value="Unassembled WGS sequence"/>
</dbReference>
<evidence type="ECO:0000313" key="2">
    <source>
        <dbReference type="EMBL" id="EDM73932.1"/>
    </source>
</evidence>
<organism evidence="2 3">
    <name type="scientific">Plesiocystis pacifica SIR-1</name>
    <dbReference type="NCBI Taxonomy" id="391625"/>
    <lineage>
        <taxon>Bacteria</taxon>
        <taxon>Pseudomonadati</taxon>
        <taxon>Myxococcota</taxon>
        <taxon>Polyangia</taxon>
        <taxon>Nannocystales</taxon>
        <taxon>Nannocystaceae</taxon>
        <taxon>Plesiocystis</taxon>
    </lineage>
</organism>
<evidence type="ECO:0000259" key="1">
    <source>
        <dbReference type="Pfam" id="PF21321"/>
    </source>
</evidence>
<dbReference type="AlphaFoldDB" id="A6GJM2"/>
<dbReference type="InterPro" id="IPR009057">
    <property type="entry name" value="Homeodomain-like_sf"/>
</dbReference>
<name>A6GJM2_9BACT</name>
<dbReference type="InterPro" id="IPR048708">
    <property type="entry name" value="VapB45-like_HTH"/>
</dbReference>
<comment type="caution">
    <text evidence="2">The sequence shown here is derived from an EMBL/GenBank/DDBJ whole genome shotgun (WGS) entry which is preliminary data.</text>
</comment>
<sequence>MRERTGMRDPHKIPAYSLTDAGRYLGVPVSTIRSWVKGRDYLTTGGTRRWPPIVKPAMDSPCVLSFENLVELHVLRATRNKGVRIDAIRDAVFHLEEKYGSQHPLAQQEMQTDGVSIFIEVLGKLIDVSHNGQVAIRKAIEVHLKRIERDDTGMPVRLYPFAQKHSPRTPSPVAIDPRVQFGRLCVTGTNITVDDLVSRHRAGEELRTLSRDFDTPVGKLRDAMAHYYEVA</sequence>
<protein>
    <recommendedName>
        <fullName evidence="1">Putative antitoxin VapB45-like DNA-binding HTH domain-containing protein</fullName>
    </recommendedName>
</protein>
<dbReference type="InterPro" id="IPR036388">
    <property type="entry name" value="WH-like_DNA-bd_sf"/>
</dbReference>
<keyword evidence="3" id="KW-1185">Reference proteome</keyword>
<proteinExistence type="predicted"/>
<accession>A6GJM2</accession>
<gene>
    <name evidence="2" type="ORF">PPSIR1_14830</name>
</gene>
<feature type="domain" description="Putative antitoxin VapB45-like DNA-binding HTH" evidence="1">
    <location>
        <begin position="14"/>
        <end position="92"/>
    </location>
</feature>
<evidence type="ECO:0000313" key="3">
    <source>
        <dbReference type="Proteomes" id="UP000005801"/>
    </source>
</evidence>
<dbReference type="Gene3D" id="1.10.10.10">
    <property type="entry name" value="Winged helix-like DNA-binding domain superfamily/Winged helix DNA-binding domain"/>
    <property type="match status" value="1"/>
</dbReference>
<dbReference type="Pfam" id="PF04255">
    <property type="entry name" value="DUF433"/>
    <property type="match status" value="1"/>
</dbReference>
<dbReference type="Pfam" id="PF21321">
    <property type="entry name" value="HTH_66"/>
    <property type="match status" value="1"/>
</dbReference>
<dbReference type="EMBL" id="ABCS01000161">
    <property type="protein sequence ID" value="EDM73932.1"/>
    <property type="molecule type" value="Genomic_DNA"/>
</dbReference>
<dbReference type="SUPFAM" id="SSF46689">
    <property type="entry name" value="Homeodomain-like"/>
    <property type="match status" value="1"/>
</dbReference>
<dbReference type="InterPro" id="IPR007367">
    <property type="entry name" value="DUF433"/>
</dbReference>